<protein>
    <submittedName>
        <fullName evidence="3">Membrane protein</fullName>
    </submittedName>
</protein>
<proteinExistence type="inferred from homology"/>
<organism evidence="3 4">
    <name type="scientific">Sphingomonas endophytica</name>
    <dbReference type="NCBI Taxonomy" id="869719"/>
    <lineage>
        <taxon>Bacteria</taxon>
        <taxon>Pseudomonadati</taxon>
        <taxon>Pseudomonadota</taxon>
        <taxon>Alphaproteobacteria</taxon>
        <taxon>Sphingomonadales</taxon>
        <taxon>Sphingomonadaceae</taxon>
        <taxon>Sphingomonas</taxon>
    </lineage>
</organism>
<dbReference type="RefSeq" id="WP_058754308.1">
    <property type="nucleotide sequence ID" value="NZ_LDTB01000006.1"/>
</dbReference>
<sequence length="291" mass="31099">MKAYLLAAATLLVAVPAAAQDMGAQDNPNRDPGVSRGFSGIYVGASGGYDVQPNDGGSTILFDRNLDGRFGDSVLTGAGANAFAPGFCNGEAQGAQGPQNGGPGCRNDKDGWSYNARVGFDTQVGRIVYGVVGEFGKTNITDSVTGFSSTPANYVMTREIDWEAAVRARAGYTPNDSTLFYGTFGPSYARIDRDFSSSQSTNSFTQSGKRNQFGFQGGGGIEQRIGDNFSIGMEYVYHQYRDNDFRVRAAGPAGTPFTNATNGGTVNGTDFRRSDEQFRWHSLRATAAFRF</sequence>
<feature type="signal peptide" evidence="2">
    <location>
        <begin position="1"/>
        <end position="19"/>
    </location>
</feature>
<keyword evidence="4" id="KW-1185">Reference proteome</keyword>
<dbReference type="PANTHER" id="PTHR34001">
    <property type="entry name" value="BLL7405 PROTEIN"/>
    <property type="match status" value="1"/>
</dbReference>
<accession>A0A147I8T4</accession>
<name>A0A147I8T4_9SPHN</name>
<comment type="similarity">
    <text evidence="1">Belongs to the Omp25/RopB family.</text>
</comment>
<dbReference type="OrthoDB" id="9815357at2"/>
<dbReference type="AlphaFoldDB" id="A0A147I8T4"/>
<dbReference type="EMBL" id="LDTB01000006">
    <property type="protein sequence ID" value="KTT75692.1"/>
    <property type="molecule type" value="Genomic_DNA"/>
</dbReference>
<dbReference type="Gene3D" id="2.40.160.20">
    <property type="match status" value="1"/>
</dbReference>
<reference evidence="3 4" key="1">
    <citation type="journal article" date="2016" name="Front. Microbiol.">
        <title>Genomic Resource of Rice Seed Associated Bacteria.</title>
        <authorList>
            <person name="Midha S."/>
            <person name="Bansal K."/>
            <person name="Sharma S."/>
            <person name="Kumar N."/>
            <person name="Patil P.P."/>
            <person name="Chaudhry V."/>
            <person name="Patil P.B."/>
        </authorList>
    </citation>
    <scope>NUCLEOTIDE SEQUENCE [LARGE SCALE GENOMIC DNA]</scope>
    <source>
        <strain evidence="3 4">NS334</strain>
    </source>
</reference>
<dbReference type="PATRIC" id="fig|869719.3.peg.2710"/>
<dbReference type="InterPro" id="IPR051692">
    <property type="entry name" value="OMP-like"/>
</dbReference>
<comment type="caution">
    <text evidence="3">The sequence shown here is derived from an EMBL/GenBank/DDBJ whole genome shotgun (WGS) entry which is preliminary data.</text>
</comment>
<gene>
    <name evidence="3" type="ORF">NS334_01980</name>
</gene>
<dbReference type="InterPro" id="IPR011250">
    <property type="entry name" value="OMP/PagP_B-barrel"/>
</dbReference>
<evidence type="ECO:0000256" key="2">
    <source>
        <dbReference type="SAM" id="SignalP"/>
    </source>
</evidence>
<keyword evidence="2" id="KW-0732">Signal</keyword>
<evidence type="ECO:0000256" key="1">
    <source>
        <dbReference type="ARBA" id="ARBA00038306"/>
    </source>
</evidence>
<dbReference type="SUPFAM" id="SSF56925">
    <property type="entry name" value="OMPA-like"/>
    <property type="match status" value="1"/>
</dbReference>
<feature type="chain" id="PRO_5007548399" evidence="2">
    <location>
        <begin position="20"/>
        <end position="291"/>
    </location>
</feature>
<dbReference type="Proteomes" id="UP000074310">
    <property type="component" value="Unassembled WGS sequence"/>
</dbReference>
<dbReference type="PANTHER" id="PTHR34001:SF3">
    <property type="entry name" value="BLL7405 PROTEIN"/>
    <property type="match status" value="1"/>
</dbReference>
<evidence type="ECO:0000313" key="4">
    <source>
        <dbReference type="Proteomes" id="UP000074310"/>
    </source>
</evidence>
<evidence type="ECO:0000313" key="3">
    <source>
        <dbReference type="EMBL" id="KTT75692.1"/>
    </source>
</evidence>